<evidence type="ECO:0000313" key="1">
    <source>
        <dbReference type="EMBL" id="PFJ28951.1"/>
    </source>
</evidence>
<protein>
    <submittedName>
        <fullName evidence="1">Uncharacterized protein</fullName>
    </submittedName>
</protein>
<accession>A0A9X6ZPL1</accession>
<organism evidence="1 2">
    <name type="scientific">Bacillus thuringiensis</name>
    <dbReference type="NCBI Taxonomy" id="1428"/>
    <lineage>
        <taxon>Bacteria</taxon>
        <taxon>Bacillati</taxon>
        <taxon>Bacillota</taxon>
        <taxon>Bacilli</taxon>
        <taxon>Bacillales</taxon>
        <taxon>Bacillaceae</taxon>
        <taxon>Bacillus</taxon>
        <taxon>Bacillus cereus group</taxon>
    </lineage>
</organism>
<proteinExistence type="predicted"/>
<evidence type="ECO:0000313" key="2">
    <source>
        <dbReference type="Proteomes" id="UP000224003"/>
    </source>
</evidence>
<dbReference type="Proteomes" id="UP000224003">
    <property type="component" value="Unassembled WGS sequence"/>
</dbReference>
<dbReference type="EMBL" id="NUVX01000081">
    <property type="protein sequence ID" value="PFJ28951.1"/>
    <property type="molecule type" value="Genomic_DNA"/>
</dbReference>
<dbReference type="AlphaFoldDB" id="A0A9X6ZPL1"/>
<name>A0A9X6ZPL1_BACTU</name>
<dbReference type="RefSeq" id="WP_098517660.1">
    <property type="nucleotide sequence ID" value="NZ_NUVX01000081.1"/>
</dbReference>
<gene>
    <name evidence="1" type="ORF">COJ15_32295</name>
</gene>
<sequence length="146" mass="17834">MSTNFYLRNKQEFIKTQEINNNVKFKIKEIVEEIKKIVNDEDKVERIKWNLEESVEVGYEKIHIGKRSSGWKPSFEKQEQFSSVRELKIFYHNNQDKYEIVDEYNRVYDWGGLVKELITWNPNGKEDIHDSYKDEEGYIWHKYEFI</sequence>
<reference evidence="1 2" key="1">
    <citation type="submission" date="2017-09" db="EMBL/GenBank/DDBJ databases">
        <title>Large-scale bioinformatics analysis of Bacillus genomes uncovers conserved roles of natural products in bacterial physiology.</title>
        <authorList>
            <consortium name="Agbiome Team Llc"/>
            <person name="Bleich R.M."/>
            <person name="Grubbs K.J."/>
            <person name="Santa Maria K.C."/>
            <person name="Allen S.E."/>
            <person name="Farag S."/>
            <person name="Shank E.A."/>
            <person name="Bowers A."/>
        </authorList>
    </citation>
    <scope>NUCLEOTIDE SEQUENCE [LARGE SCALE GENOMIC DNA]</scope>
    <source>
        <strain evidence="1 2">AFS085496</strain>
    </source>
</reference>
<comment type="caution">
    <text evidence="1">The sequence shown here is derived from an EMBL/GenBank/DDBJ whole genome shotgun (WGS) entry which is preliminary data.</text>
</comment>